<sequence length="507" mass="59990">MSILFFASENEINASDLKDEDKYSNKVDLIKISQNVNSKAKAEIHVSLHDIEIIEKIKHCAIAYNNKVVFLGSIVSKRIDKISVIISMISDPKQEDIEKAFELDPINEIFNPSGKHVNDVLLFDSQKRVFNLNKHDPNIYHLALDDDKIYSKEYNIPSNNNSFECNVNIRWNEHEMKMIDVMNSITSYISREAVSKIKKNMPKKAQRFGKYIVSNSYMRDGRVFITLKKEQKRSKSEAWKMNFNIDNIKDFNINLNGDKYIAQYKAWKEEEHYLSRDKVLLNNKIYQCISAHKSGDFMDRKNWVVINEKSFVGSSQYGCNLFDSDAGQDIFQQLLKLINCYVSKNAYKYSISISGPAEYWSFIETMDKIKFKDIHMQEKYAYVFSYEKIFQNNKNEVRFKLHFNEYKQPDKNEKINYVAENYFCDNYVDMNSIKQHGQFLIERIYGEDYNLPQCINKTKIDFERDFGQIVGLKIIDNANYDHHFNELRMNLYKSCQNEERRHNEYLR</sequence>
<protein>
    <submittedName>
        <fullName evidence="1">Uncharacterized protein</fullName>
    </submittedName>
</protein>
<evidence type="ECO:0000313" key="1">
    <source>
        <dbReference type="EMBL" id="QEK38046.1"/>
    </source>
</evidence>
<dbReference type="AlphaFoldDB" id="A0A5C0UDD1"/>
<dbReference type="KEGG" id="cip:FZC35_01500"/>
<accession>A0A5C0UDD1</accession>
<keyword evidence="2" id="KW-1185">Reference proteome</keyword>
<dbReference type="OrthoDB" id="9821540at2"/>
<proteinExistence type="predicted"/>
<reference evidence="1 2" key="1">
    <citation type="submission" date="2019-08" db="EMBL/GenBank/DDBJ databases">
        <title>Highly reduced genomes of protist endosymbionts show evolutionary convergence.</title>
        <authorList>
            <person name="George E."/>
            <person name="Husnik F."/>
            <person name="Tashyreva D."/>
            <person name="Prokopchuk G."/>
            <person name="Horak A."/>
            <person name="Kwong W.K."/>
            <person name="Lukes J."/>
            <person name="Keeling P.J."/>
        </authorList>
    </citation>
    <scope>NUCLEOTIDE SEQUENCE [LARGE SCALE GENOMIC DNA]</scope>
    <source>
        <strain evidence="1">1605</strain>
    </source>
</reference>
<organism evidence="1 2">
    <name type="scientific">Candidatus Cytomitobacter indipagum</name>
    <dbReference type="NCBI Taxonomy" id="2601575"/>
    <lineage>
        <taxon>Bacteria</taxon>
        <taxon>Pseudomonadati</taxon>
        <taxon>Pseudomonadota</taxon>
        <taxon>Alphaproteobacteria</taxon>
        <taxon>Holosporales</taxon>
        <taxon>Holosporaceae</taxon>
        <taxon>Candidatus Cytomitobacter</taxon>
    </lineage>
</organism>
<gene>
    <name evidence="1" type="ORF">FZC35_01500</name>
</gene>
<name>A0A5C0UDD1_9PROT</name>
<dbReference type="RefSeq" id="WP_148980893.1">
    <property type="nucleotide sequence ID" value="NZ_CP043315.1"/>
</dbReference>
<evidence type="ECO:0000313" key="2">
    <source>
        <dbReference type="Proteomes" id="UP000325155"/>
    </source>
</evidence>
<dbReference type="Proteomes" id="UP000325155">
    <property type="component" value="Chromosome"/>
</dbReference>
<dbReference type="EMBL" id="CP043315">
    <property type="protein sequence ID" value="QEK38046.1"/>
    <property type="molecule type" value="Genomic_DNA"/>
</dbReference>